<dbReference type="OrthoDB" id="17530at2759"/>
<dbReference type="GO" id="GO:0005759">
    <property type="term" value="C:mitochondrial matrix"/>
    <property type="evidence" value="ECO:0007669"/>
    <property type="project" value="UniProtKB-SubCell"/>
</dbReference>
<evidence type="ECO:0000256" key="5">
    <source>
        <dbReference type="ARBA" id="ARBA00018046"/>
    </source>
</evidence>
<keyword evidence="8 15" id="KW-0378">Hydrolase</keyword>
<accession>A0A9P4X0U6</accession>
<dbReference type="SUPFAM" id="SSF55486">
    <property type="entry name" value="Metalloproteases ('zincins'), catalytic domain"/>
    <property type="match status" value="1"/>
</dbReference>
<evidence type="ECO:0000256" key="14">
    <source>
        <dbReference type="ARBA" id="ARBA00032470"/>
    </source>
</evidence>
<dbReference type="PANTHER" id="PTHR11804:SF79">
    <property type="entry name" value="MITOCHONDRIAL INTERMEDIATE PEPTIDASE"/>
    <property type="match status" value="1"/>
</dbReference>
<evidence type="ECO:0000313" key="19">
    <source>
        <dbReference type="EMBL" id="KAF3047530.1"/>
    </source>
</evidence>
<feature type="region of interest" description="Disordered" evidence="16">
    <location>
        <begin position="22"/>
        <end position="66"/>
    </location>
</feature>
<evidence type="ECO:0000256" key="2">
    <source>
        <dbReference type="ARBA" id="ARBA00004305"/>
    </source>
</evidence>
<keyword evidence="7 15" id="KW-0479">Metal-binding</keyword>
<dbReference type="GO" id="GO:0004222">
    <property type="term" value="F:metalloendopeptidase activity"/>
    <property type="evidence" value="ECO:0007669"/>
    <property type="project" value="UniProtKB-EC"/>
</dbReference>
<dbReference type="Gene3D" id="1.10.1370.10">
    <property type="entry name" value="Neurolysin, domain 3"/>
    <property type="match status" value="1"/>
</dbReference>
<evidence type="ECO:0000256" key="15">
    <source>
        <dbReference type="RuleBase" id="RU003435"/>
    </source>
</evidence>
<dbReference type="GO" id="GO:0006518">
    <property type="term" value="P:peptide metabolic process"/>
    <property type="evidence" value="ECO:0007669"/>
    <property type="project" value="TreeGrafter"/>
</dbReference>
<dbReference type="SUPFAM" id="SSF52540">
    <property type="entry name" value="P-loop containing nucleoside triphosphate hydrolases"/>
    <property type="match status" value="1"/>
</dbReference>
<comment type="similarity">
    <text evidence="3 15">Belongs to the peptidase M3 family.</text>
</comment>
<feature type="compositionally biased region" description="Pro residues" evidence="16">
    <location>
        <begin position="53"/>
        <end position="65"/>
    </location>
</feature>
<dbReference type="Proteomes" id="UP000758155">
    <property type="component" value="Unassembled WGS sequence"/>
</dbReference>
<dbReference type="GO" id="GO:0046872">
    <property type="term" value="F:metal ion binding"/>
    <property type="evidence" value="ECO:0007669"/>
    <property type="project" value="UniProtKB-UniRule"/>
</dbReference>
<comment type="subcellular location">
    <subcellularLocation>
        <location evidence="2">Mitochondrion matrix</location>
    </subcellularLocation>
</comment>
<evidence type="ECO:0000256" key="9">
    <source>
        <dbReference type="ARBA" id="ARBA00022833"/>
    </source>
</evidence>
<dbReference type="Gene3D" id="1.10.1370.40">
    <property type="match status" value="1"/>
</dbReference>
<comment type="catalytic activity">
    <reaction evidence="1">
        <text>Release of an N-terminal octapeptide as second stage of processing of some proteins imported into the mitochondrion.</text>
        <dbReference type="EC" id="3.4.24.59"/>
    </reaction>
</comment>
<evidence type="ECO:0000256" key="11">
    <source>
        <dbReference type="ARBA" id="ARBA00023049"/>
    </source>
</evidence>
<comment type="caution">
    <text evidence="19">The sequence shown here is derived from an EMBL/GenBank/DDBJ whole genome shotgun (WGS) entry which is preliminary data.</text>
</comment>
<evidence type="ECO:0000256" key="3">
    <source>
        <dbReference type="ARBA" id="ARBA00006040"/>
    </source>
</evidence>
<dbReference type="InterPro" id="IPR027417">
    <property type="entry name" value="P-loop_NTPase"/>
</dbReference>
<keyword evidence="9 15" id="KW-0862">Zinc</keyword>
<evidence type="ECO:0000256" key="12">
    <source>
        <dbReference type="ARBA" id="ARBA00023128"/>
    </source>
</evidence>
<reference evidence="19" key="1">
    <citation type="submission" date="2019-04" db="EMBL/GenBank/DDBJ databases">
        <title>Sequencing of skin fungus with MAO and IRED activity.</title>
        <authorList>
            <person name="Marsaioli A.J."/>
            <person name="Bonatto J.M.C."/>
            <person name="Reis Junior O."/>
        </authorList>
    </citation>
    <scope>NUCLEOTIDE SEQUENCE</scope>
    <source>
        <strain evidence="19">28M1</strain>
    </source>
</reference>
<dbReference type="GO" id="GO:0005525">
    <property type="term" value="F:GTP binding"/>
    <property type="evidence" value="ECO:0007669"/>
    <property type="project" value="InterPro"/>
</dbReference>
<dbReference type="InterPro" id="IPR000795">
    <property type="entry name" value="T_Tr_GTP-bd_dom"/>
</dbReference>
<keyword evidence="12" id="KW-0496">Mitochondrion</keyword>
<sequence>MLQRLARPPRAAPSPWVCAQCLQTAPPQRQRPRPRQSPRRLNSTLAHARDPRSAPPPPPPPPPPAALYGLSASTRTDDDALRSVFDNAAFWDAFRRASKSTKQAGIIGNRYLTHPDGFVDFVTVTIQRCNAVVQKVADAESTRDFQMLVKELDKLSDLLCRVIDLADFVRGTHPDRRFQMMAVKAYHTVFQYMNQLNTTPVLYDQLKRASEMPDVYESWSEEERIVARILMDDFARFGIGLDDATRKRLVDMSGEIAEVGAQFVEGMAPQTLKLKFNSRKMKGMDPGLAKQLTRWGETTISTMHHESQAVLRFVEDPDVRRDTYSAVRTASRSSIDRLEKMLKLRAELANISGYETFAHMTLENKMAKTPEAVDQFLNALHQDNLPAVMADLDELLALKKSDAHQDNFPDRINAWDKFYYTQKMLGAMEGAYRQRTPDTLSSYFSVGTVLQGISRLFDRLYGVRFVPRETQPGEVWDDGVRRLDVISDTEGHIAVLYCDLFSRPGKTPNPAHFTLRCSREILPSEIAEMSHMGHRFDSPIEAATDGMSVSYNAQRDSYFQLPTIALICDFHKPLTTARPACLNIHDVRTLFHEMGHALHSILGRTALQNVSGTRCATDIAELPSVLMEHFAFCPEVLALYARHWETDAPLSTQALEHRLAIDNRNQYTELESQILLCLLDQAYHSALPMNPAFDSTKVYHDLYNKYASVPEPAGTAWQGFFGHLFGYGATYYSYLFDRAIAAKIWSDVFQKDGAKGSLDRENGELYKNELLKWGGGRDGWQCLAGVLKDPKLALGDAEAMRENNQLSRTTTRISVNRRTIRNMASIFTFDPDPPRVSSPWATPPAGTGTNTPARQQAAKPVPSRLGLNDDQQSLPGIHIPIVDNTTVTRLEAEPQEGPTEYKLHLLLKRRRSFTRFSTGLRASGSLRRGDGTSSIAVNRAVSESGALGNTPPPLTSIQSRQHRLEQLTTQLLWRLQQSCPYHISSSTAPLLPHLPDDAKLTTPEMPQRLLPGLEESKGALYEIGVADDGSIVGLAEDEMEESLNNLRAMAASLGCRVEVQRMLCVGECEWVEHNGTKVRKVRKSKLLAAEALVSPDQHLVNSSKDTENATRDAPAHDSAGSAIAAAGLGESQSSVEQLRVSLIGATMSGKSSLLGTLSTATLDNGRGKSRLSLLKHRHEIASGMTSSVTQELIGYRDVVETDGAVSTQVISYGSGDVDAWVDIHAAVEAAQEGRLVVLSDSAGHPRFRRTTVRGIVGWQPHWTLVCVPADNTDESSGKIGASPSSQDILGPAAADLDLSQAHLELCLTLELPLVIVITKYDLATKAGLRQTLSNLLSALKEAGRKPCIISDQSTPAPDIDIQQISSDDLYEAEKTTQQLALSPLSIVPIILTSAVKGNGITKLHAFLRQLPLPVEAPLPDKSPSHLFYVEDVYSVRTNAASDRSAIIGGYLRYGRLTVGEELLLGPYPIDTSSDDSDSGSGRPPRQSPLTTSRSYPGALNKRNTPTRDRHIEWRRVRITSLRNLRLPVRALYAGQLGTVAVEPVDTPIITPSINRIRKGMVLADRQPLASRVVTVRFEGSQAGGAASLTVGSAVVVYIASVRASSKVISLSAEPGPAFQGPVQDEYEDEDAFGFGGFDDEADERPAAAPPSAVTVTFQFIASKEFIEQGAKVLVMPGGGPVPASGTEKGVKGVTGLEGFVGYAVEQH</sequence>
<protein>
    <recommendedName>
        <fullName evidence="5">Mitochondrial intermediate peptidase</fullName>
        <ecNumber evidence="4">3.4.24.59</ecNumber>
    </recommendedName>
    <alternativeName>
        <fullName evidence="14">Octapeptidyl aminopeptidase</fullName>
    </alternativeName>
</protein>
<evidence type="ECO:0000259" key="17">
    <source>
        <dbReference type="Pfam" id="PF00009"/>
    </source>
</evidence>
<feature type="region of interest" description="Disordered" evidence="16">
    <location>
        <begin position="1467"/>
        <end position="1506"/>
    </location>
</feature>
<feature type="region of interest" description="Disordered" evidence="16">
    <location>
        <begin position="1098"/>
        <end position="1118"/>
    </location>
</feature>
<evidence type="ECO:0000256" key="8">
    <source>
        <dbReference type="ARBA" id="ARBA00022801"/>
    </source>
</evidence>
<keyword evidence="10" id="KW-0809">Transit peptide</keyword>
<feature type="domain" description="Tr-type G" evidence="17">
    <location>
        <begin position="1139"/>
        <end position="1408"/>
    </location>
</feature>
<evidence type="ECO:0000256" key="1">
    <source>
        <dbReference type="ARBA" id="ARBA00000436"/>
    </source>
</evidence>
<evidence type="ECO:0000259" key="18">
    <source>
        <dbReference type="Pfam" id="PF01432"/>
    </source>
</evidence>
<organism evidence="19 20">
    <name type="scientific">Didymella heteroderae</name>
    <dbReference type="NCBI Taxonomy" id="1769908"/>
    <lineage>
        <taxon>Eukaryota</taxon>
        <taxon>Fungi</taxon>
        <taxon>Dikarya</taxon>
        <taxon>Ascomycota</taxon>
        <taxon>Pezizomycotina</taxon>
        <taxon>Dothideomycetes</taxon>
        <taxon>Pleosporomycetidae</taxon>
        <taxon>Pleosporales</taxon>
        <taxon>Pleosporineae</taxon>
        <taxon>Didymellaceae</taxon>
        <taxon>Didymella</taxon>
    </lineage>
</organism>
<dbReference type="Pfam" id="PF00009">
    <property type="entry name" value="GTP_EFTU"/>
    <property type="match status" value="1"/>
</dbReference>
<dbReference type="Gene3D" id="3.40.390.10">
    <property type="entry name" value="Collagenase (Catalytic Domain)"/>
    <property type="match status" value="1"/>
</dbReference>
<dbReference type="PANTHER" id="PTHR11804">
    <property type="entry name" value="PROTEASE M3 THIMET OLIGOPEPTIDASE-RELATED"/>
    <property type="match status" value="1"/>
</dbReference>
<keyword evidence="20" id="KW-1185">Reference proteome</keyword>
<dbReference type="GO" id="GO:0003924">
    <property type="term" value="F:GTPase activity"/>
    <property type="evidence" value="ECO:0007669"/>
    <property type="project" value="InterPro"/>
</dbReference>
<gene>
    <name evidence="19" type="primary">OCT1</name>
    <name evidence="19" type="ORF">E8E12_009999</name>
</gene>
<evidence type="ECO:0000313" key="20">
    <source>
        <dbReference type="Proteomes" id="UP000758155"/>
    </source>
</evidence>
<evidence type="ECO:0000256" key="16">
    <source>
        <dbReference type="SAM" id="MobiDB-lite"/>
    </source>
</evidence>
<dbReference type="CDD" id="cd06457">
    <property type="entry name" value="M3A_MIP"/>
    <property type="match status" value="1"/>
</dbReference>
<comment type="cofactor">
    <cofactor evidence="15">
        <name>Zn(2+)</name>
        <dbReference type="ChEBI" id="CHEBI:29105"/>
    </cofactor>
    <text evidence="15">Binds 1 zinc ion.</text>
</comment>
<evidence type="ECO:0000256" key="10">
    <source>
        <dbReference type="ARBA" id="ARBA00022946"/>
    </source>
</evidence>
<evidence type="ECO:0000256" key="4">
    <source>
        <dbReference type="ARBA" id="ARBA00012441"/>
    </source>
</evidence>
<dbReference type="InterPro" id="IPR024077">
    <property type="entry name" value="Neurolysin/TOP_dom2"/>
</dbReference>
<evidence type="ECO:0000256" key="7">
    <source>
        <dbReference type="ARBA" id="ARBA00022723"/>
    </source>
</evidence>
<dbReference type="InterPro" id="IPR001567">
    <property type="entry name" value="Pept_M3A_M3B_dom"/>
</dbReference>
<feature type="compositionally biased region" description="Basic and acidic residues" evidence="16">
    <location>
        <begin position="1104"/>
        <end position="1115"/>
    </location>
</feature>
<keyword evidence="11 15" id="KW-0482">Metalloprotease</keyword>
<dbReference type="Gene3D" id="3.40.50.300">
    <property type="entry name" value="P-loop containing nucleotide triphosphate hydrolases"/>
    <property type="match status" value="1"/>
</dbReference>
<dbReference type="InterPro" id="IPR033851">
    <property type="entry name" value="M3A_MIP"/>
</dbReference>
<dbReference type="InterPro" id="IPR045090">
    <property type="entry name" value="Pept_M3A_M3B"/>
</dbReference>
<feature type="region of interest" description="Disordered" evidence="16">
    <location>
        <begin position="834"/>
        <end position="857"/>
    </location>
</feature>
<proteinExistence type="inferred from homology"/>
<dbReference type="InterPro" id="IPR024079">
    <property type="entry name" value="MetalloPept_cat_dom_sf"/>
</dbReference>
<dbReference type="GO" id="GO:0006627">
    <property type="term" value="P:protein processing involved in protein targeting to mitochondrion"/>
    <property type="evidence" value="ECO:0007669"/>
    <property type="project" value="TreeGrafter"/>
</dbReference>
<comment type="function">
    <text evidence="13">Cleaves proteins, imported into the mitochondrion, to their mature size. While most mitochondrial precursor proteins are processed to the mature form in one step by mitochondrial processing peptidase (MPP), the sequential cleavage by MIP of an octapeptide after initial processing by MPP is a required step for a subgroup of nuclear-encoded precursor proteins destined for the matrix or the inner membrane.</text>
</comment>
<dbReference type="EC" id="3.4.24.59" evidence="4"/>
<name>A0A9P4X0U6_9PLEO</name>
<keyword evidence="6 15" id="KW-0645">Protease</keyword>
<feature type="domain" description="Peptidase M3A/M3B catalytic" evidence="18">
    <location>
        <begin position="314"/>
        <end position="800"/>
    </location>
</feature>
<evidence type="ECO:0000256" key="6">
    <source>
        <dbReference type="ARBA" id="ARBA00022670"/>
    </source>
</evidence>
<feature type="compositionally biased region" description="Low complexity" evidence="16">
    <location>
        <begin position="839"/>
        <end position="853"/>
    </location>
</feature>
<evidence type="ECO:0000256" key="13">
    <source>
        <dbReference type="ARBA" id="ARBA00025208"/>
    </source>
</evidence>
<dbReference type="EMBL" id="SWKV01000002">
    <property type="protein sequence ID" value="KAF3047530.1"/>
    <property type="molecule type" value="Genomic_DNA"/>
</dbReference>
<dbReference type="Pfam" id="PF01432">
    <property type="entry name" value="Peptidase_M3"/>
    <property type="match status" value="1"/>
</dbReference>